<accession>A0A162MHL1</accession>
<dbReference type="Proteomes" id="UP000076874">
    <property type="component" value="Unassembled WGS sequence"/>
</dbReference>
<feature type="compositionally biased region" description="Basic and acidic residues" evidence="1">
    <location>
        <begin position="310"/>
        <end position="321"/>
    </location>
</feature>
<feature type="transmembrane region" description="Helical" evidence="2">
    <location>
        <begin position="51"/>
        <end position="72"/>
    </location>
</feature>
<reference evidence="3 4" key="1">
    <citation type="journal article" date="2016" name="Genome Biol. Evol.">
        <title>Divergent and convergent evolution of fungal pathogenicity.</title>
        <authorList>
            <person name="Shang Y."/>
            <person name="Xiao G."/>
            <person name="Zheng P."/>
            <person name="Cen K."/>
            <person name="Zhan S."/>
            <person name="Wang C."/>
        </authorList>
    </citation>
    <scope>NUCLEOTIDE SEQUENCE [LARGE SCALE GENOMIC DNA]</scope>
    <source>
        <strain evidence="3 4">RCEF 264</strain>
    </source>
</reference>
<keyword evidence="2" id="KW-1133">Transmembrane helix</keyword>
<dbReference type="EMBL" id="AZHD01000017">
    <property type="protein sequence ID" value="OAA56160.1"/>
    <property type="molecule type" value="Genomic_DNA"/>
</dbReference>
<feature type="region of interest" description="Disordered" evidence="1">
    <location>
        <begin position="302"/>
        <end position="321"/>
    </location>
</feature>
<feature type="compositionally biased region" description="Basic and acidic residues" evidence="1">
    <location>
        <begin position="542"/>
        <end position="558"/>
    </location>
</feature>
<dbReference type="AlphaFoldDB" id="A0A162MHL1"/>
<evidence type="ECO:0000313" key="4">
    <source>
        <dbReference type="Proteomes" id="UP000076874"/>
    </source>
</evidence>
<dbReference type="OrthoDB" id="5278722at2759"/>
<organism evidence="3 4">
    <name type="scientific">Niveomyces insectorum RCEF 264</name>
    <dbReference type="NCBI Taxonomy" id="1081102"/>
    <lineage>
        <taxon>Eukaryota</taxon>
        <taxon>Fungi</taxon>
        <taxon>Dikarya</taxon>
        <taxon>Ascomycota</taxon>
        <taxon>Pezizomycotina</taxon>
        <taxon>Sordariomycetes</taxon>
        <taxon>Hypocreomycetidae</taxon>
        <taxon>Hypocreales</taxon>
        <taxon>Cordycipitaceae</taxon>
        <taxon>Niveomyces</taxon>
    </lineage>
</organism>
<evidence type="ECO:0000256" key="2">
    <source>
        <dbReference type="SAM" id="Phobius"/>
    </source>
</evidence>
<sequence length="651" mass="70257">MLASASSVDSTSSSSSTPSRHPKGNVTARSGALALVHFVFYRFARSGPKLLLYLALLLSASFIIIKCLPIGLSDSLASSTSHLWTFRPGGGSDLPKLPPGENNAEDALIGGGLRIVVFGENDVATSMLQGVPDGIGLGASNGISWTKELCIELGCTTYLSYVPPLTLPQRSLSSNALYAGVLQDVLDDSQNKSAADDFSYLSSAYPVRWEARDLNAQVTTFLGQPAPQRPPKETIWVASFGMWDVWSLAAFPYAAAEGILVSIIADIFFNVERLYEAAHDARSIAYSNRSFARSGAVAANANAHRNASGGKDRGNSADVSRRSGAGIAQLPWDDDTSEPFRVMVPLLFDPSLVPGWHVSRPESPLLHTKSEHVRNAVRLTKKWNDAITFEMEAWRRMNVTFVHPAGQPEVNRQTGTDAGPGSDVTDGGTSRDDSKGNSKGVSKRSRDSSDGYDGDDDDTSATALDADTGNAIIQEPMLYRDGIIFQLPDYIMDAIIDGQMQNLGIADKKGFGTFSNSESFSEVRNPCLTDGETATTLPTTEMKPENKAGGEAEAEASKEAASSTNGNNSSDHVVRRQAPGQNTTLRVCDRPDRHLFFTPFSLGRRAIEGIGRLAAAFLRADRNTRASWEEARKSIFESDRPPASWKNDYLS</sequence>
<comment type="caution">
    <text evidence="3">The sequence shown here is derived from an EMBL/GenBank/DDBJ whole genome shotgun (WGS) entry which is preliminary data.</text>
</comment>
<feature type="region of interest" description="Disordered" evidence="1">
    <location>
        <begin position="521"/>
        <end position="585"/>
    </location>
</feature>
<evidence type="ECO:0000256" key="1">
    <source>
        <dbReference type="SAM" id="MobiDB-lite"/>
    </source>
</evidence>
<gene>
    <name evidence="3" type="ORF">SPI_07771</name>
</gene>
<keyword evidence="4" id="KW-1185">Reference proteome</keyword>
<feature type="compositionally biased region" description="Acidic residues" evidence="1">
    <location>
        <begin position="450"/>
        <end position="459"/>
    </location>
</feature>
<feature type="compositionally biased region" description="Low complexity" evidence="1">
    <location>
        <begin position="1"/>
        <end position="19"/>
    </location>
</feature>
<feature type="region of interest" description="Disordered" evidence="1">
    <location>
        <begin position="1"/>
        <end position="25"/>
    </location>
</feature>
<protein>
    <submittedName>
        <fullName evidence="3">Uncharacterized protein</fullName>
    </submittedName>
</protein>
<feature type="region of interest" description="Disordered" evidence="1">
    <location>
        <begin position="406"/>
        <end position="463"/>
    </location>
</feature>
<name>A0A162MHL1_9HYPO</name>
<keyword evidence="2" id="KW-0472">Membrane</keyword>
<dbReference type="STRING" id="1081102.A0A162MHL1"/>
<keyword evidence="2" id="KW-0812">Transmembrane</keyword>
<proteinExistence type="predicted"/>
<evidence type="ECO:0000313" key="3">
    <source>
        <dbReference type="EMBL" id="OAA56160.1"/>
    </source>
</evidence>